<sequence length="686" mass="78788">MSKIRFLNTPFIIITLSTSIGVLLGYSFNIGVKTALTAIFATLLILILTWQRSKKLFVKSYPFTIATLLFFISFGITLVAIHNPRNDPNHYTFKIHENTLQHSKKGIRFSIKERLKSTSYYNKYIIVIEQIEDTAVEGDLLLLIAKDSIKTTFTIGDTYTTVAKIRPIPKPLHPYQFDYAKYLEHQHIYHQITVQPELLIYNHQTKISFYRLADQVRKNINLSLSYYSFTPKQLSIINALLLGQRQDISEETFEEYRDAGAIHILAVSGLHVGILLLLLNLLLKPIQKITKKGKTIALLISLLFLWSFAVIAGLSPSVLRAVTMFSFLAIGMQIGSQTNIYNSLFISLFILLCFNPLLLFSVGFQLSYLAVFSIVWIQPMLVRKYQPRLYILKKLWETFTVTITAQLGLLPLSLFYFHQFPLLFFISNLIIIPFLGGILGFGIGVIILALFEILPQSFANAFGSCIDMMNNIVGWVAQQENFVISNISFSWRMLVLFYWVIISSVILIKKHEKHKIYLVLIPLTLLFLTGFFEKHLAASHNELIIFQNPGNTVIGVLENQNVQLYYRDSITEKTKHFLLGNYTTQRRAKIHTSSLPLKNVYQYKKQVIMVVDSMGIYQLKRIKPDMILLSNSPKIHLDRLLDSLAPKQIIADGSNYRSYLDRWEASCEKRKIPFHRTDKKGAFILK</sequence>
<comment type="caution">
    <text evidence="9">The sequence shown here is derived from an EMBL/GenBank/DDBJ whole genome shotgun (WGS) entry which is preliminary data.</text>
</comment>
<feature type="transmembrane region" description="Helical" evidence="6">
    <location>
        <begin position="295"/>
        <end position="312"/>
    </location>
</feature>
<dbReference type="PANTHER" id="PTHR30619:SF1">
    <property type="entry name" value="RECOMBINATION PROTEIN 2"/>
    <property type="match status" value="1"/>
</dbReference>
<keyword evidence="2" id="KW-1003">Cell membrane</keyword>
<feature type="transmembrane region" description="Helical" evidence="6">
    <location>
        <begin position="366"/>
        <end position="383"/>
    </location>
</feature>
<dbReference type="RefSeq" id="WP_324178287.1">
    <property type="nucleotide sequence ID" value="NZ_BAABAW010000016.1"/>
</dbReference>
<feature type="domain" description="ComEC/Rec2-related protein" evidence="7">
    <location>
        <begin position="240"/>
        <end position="509"/>
    </location>
</feature>
<dbReference type="Pfam" id="PF13567">
    <property type="entry name" value="DUF4131"/>
    <property type="match status" value="1"/>
</dbReference>
<accession>A0ABU5ZRM5</accession>
<evidence type="ECO:0000256" key="2">
    <source>
        <dbReference type="ARBA" id="ARBA00022475"/>
    </source>
</evidence>
<feature type="transmembrane region" description="Helical" evidence="6">
    <location>
        <begin position="34"/>
        <end position="51"/>
    </location>
</feature>
<feature type="transmembrane region" description="Helical" evidence="6">
    <location>
        <begin position="63"/>
        <end position="81"/>
    </location>
</feature>
<dbReference type="InterPro" id="IPR004477">
    <property type="entry name" value="ComEC_N"/>
</dbReference>
<evidence type="ECO:0000256" key="5">
    <source>
        <dbReference type="ARBA" id="ARBA00023136"/>
    </source>
</evidence>
<keyword evidence="5 6" id="KW-0472">Membrane</keyword>
<feature type="transmembrane region" description="Helical" evidence="6">
    <location>
        <begin position="395"/>
        <end position="417"/>
    </location>
</feature>
<name>A0ABU5ZRM5_9FLAO</name>
<evidence type="ECO:0000313" key="10">
    <source>
        <dbReference type="Proteomes" id="UP001327027"/>
    </source>
</evidence>
<keyword evidence="10" id="KW-1185">Reference proteome</keyword>
<evidence type="ECO:0000259" key="7">
    <source>
        <dbReference type="Pfam" id="PF03772"/>
    </source>
</evidence>
<feature type="transmembrane region" description="Helical" evidence="6">
    <location>
        <begin position="7"/>
        <end position="28"/>
    </location>
</feature>
<keyword evidence="4 6" id="KW-1133">Transmembrane helix</keyword>
<dbReference type="InterPro" id="IPR025405">
    <property type="entry name" value="DUF4131"/>
</dbReference>
<protein>
    <submittedName>
        <fullName evidence="9">ComEC/Rec2 family competence protein</fullName>
    </submittedName>
</protein>
<evidence type="ECO:0000313" key="9">
    <source>
        <dbReference type="EMBL" id="MEB3344237.1"/>
    </source>
</evidence>
<feature type="transmembrane region" description="Helical" evidence="6">
    <location>
        <begin position="261"/>
        <end position="283"/>
    </location>
</feature>
<comment type="subcellular location">
    <subcellularLocation>
        <location evidence="1">Cell membrane</location>
        <topology evidence="1">Multi-pass membrane protein</topology>
    </subcellularLocation>
</comment>
<keyword evidence="3 6" id="KW-0812">Transmembrane</keyword>
<feature type="domain" description="DUF4131" evidence="8">
    <location>
        <begin position="32"/>
        <end position="196"/>
    </location>
</feature>
<feature type="transmembrane region" description="Helical" evidence="6">
    <location>
        <begin position="515"/>
        <end position="532"/>
    </location>
</feature>
<evidence type="ECO:0000259" key="8">
    <source>
        <dbReference type="Pfam" id="PF13567"/>
    </source>
</evidence>
<evidence type="ECO:0000256" key="1">
    <source>
        <dbReference type="ARBA" id="ARBA00004651"/>
    </source>
</evidence>
<dbReference type="PANTHER" id="PTHR30619">
    <property type="entry name" value="DNA INTERNALIZATION/COMPETENCE PROTEIN COMEC/REC2"/>
    <property type="match status" value="1"/>
</dbReference>
<evidence type="ECO:0000256" key="4">
    <source>
        <dbReference type="ARBA" id="ARBA00022989"/>
    </source>
</evidence>
<dbReference type="InterPro" id="IPR052159">
    <property type="entry name" value="Competence_DNA_uptake"/>
</dbReference>
<proteinExistence type="predicted"/>
<dbReference type="EMBL" id="JAYKLX010000001">
    <property type="protein sequence ID" value="MEB3344237.1"/>
    <property type="molecule type" value="Genomic_DNA"/>
</dbReference>
<evidence type="ECO:0000256" key="3">
    <source>
        <dbReference type="ARBA" id="ARBA00022692"/>
    </source>
</evidence>
<dbReference type="Proteomes" id="UP001327027">
    <property type="component" value="Unassembled WGS sequence"/>
</dbReference>
<feature type="transmembrane region" description="Helical" evidence="6">
    <location>
        <begin position="489"/>
        <end position="508"/>
    </location>
</feature>
<gene>
    <name evidence="9" type="ORF">U6A24_02135</name>
</gene>
<reference evidence="9 10" key="1">
    <citation type="journal article" date="2013" name="Int. J. Syst. Evol. Microbiol.">
        <title>Aquimarina gracilis sp. nov., isolated from the gut microflora of a mussel, Mytilus coruscus, and emended description of Aquimarina spongiae.</title>
        <authorList>
            <person name="Park S.C."/>
            <person name="Choe H.N."/>
            <person name="Baik K.S."/>
            <person name="Seong C.N."/>
        </authorList>
    </citation>
    <scope>NUCLEOTIDE SEQUENCE [LARGE SCALE GENOMIC DNA]</scope>
    <source>
        <strain evidence="9 10">PSC32</strain>
    </source>
</reference>
<feature type="transmembrane region" description="Helical" evidence="6">
    <location>
        <begin position="423"/>
        <end position="451"/>
    </location>
</feature>
<evidence type="ECO:0000256" key="6">
    <source>
        <dbReference type="SAM" id="Phobius"/>
    </source>
</evidence>
<dbReference type="Pfam" id="PF03772">
    <property type="entry name" value="Competence"/>
    <property type="match status" value="1"/>
</dbReference>
<dbReference type="NCBIfam" id="TIGR00360">
    <property type="entry name" value="ComEC_N-term"/>
    <property type="match status" value="1"/>
</dbReference>
<organism evidence="9 10">
    <name type="scientific">Aquimarina gracilis</name>
    <dbReference type="NCBI Taxonomy" id="874422"/>
    <lineage>
        <taxon>Bacteria</taxon>
        <taxon>Pseudomonadati</taxon>
        <taxon>Bacteroidota</taxon>
        <taxon>Flavobacteriia</taxon>
        <taxon>Flavobacteriales</taxon>
        <taxon>Flavobacteriaceae</taxon>
        <taxon>Aquimarina</taxon>
    </lineage>
</organism>